<evidence type="ECO:0000256" key="6">
    <source>
        <dbReference type="ARBA" id="ARBA00023136"/>
    </source>
</evidence>
<evidence type="ECO:0000313" key="10">
    <source>
        <dbReference type="EMBL" id="TPX67441.1"/>
    </source>
</evidence>
<feature type="domain" description="Cyclic nucleotide-binding" evidence="9">
    <location>
        <begin position="1054"/>
        <end position="1171"/>
    </location>
</feature>
<keyword evidence="5" id="KW-0406">Ion transport</keyword>
<sequence length="1207" mass="134643">MAANLAHAIPKIDGALADQFAAQQTTIQDLKAQVQFLTVETCSQKDLILLLKSANDELRQRVMELHQVNEDIRQVAIGYLNIASQLRTKPVLSSEEREIVQSADRAGMVLKCSAAAVSAKDKDMLKRENASAEEAAMMENQIKQDITIVSLGRTNSLTQKSISLNRQEKYNHTNMRTLIRFPLFASFPIDIMEKVSLTSYEMHRKEGQIIVKKGEDGAEIFFLKEGSVSVVVDEEEISVLSPPVFFGEMGRTATVVAKTDAVMVVVTKKKLDEVISEHPEVQQIVAQFSNEKESWWKNQQYVILHEKFGAEFEIDIIREDIQKMNIFSSAPDSFVDALAMAVRCLIFKAGENIVAVDEESDAMYFILSGTVEVVGSNGAIHAEIAAGSFFGEVGVLLNMKRTASVRSKEESHVFQLAKKDLDKVIHDYPSVKETLKAAAEERYKLFKQRSESTTQPHVPDQFDMEVGSQSLSKLSIFQGIDPSVVSELAMKMIRKTWSPKESIIRCHESGDSMFFLAAGTAEVVTEFGDVIDAVSGPSAFFGEVALLENVPRTATVKCLSTCSTYELRKEDFQSVMEKHLDIAQRIKATADERMQSLSLAVDKMAVSDLHTRVAEQDLIIAQMTGRIESLLAERDSQNKERDAQNAVISSLKQSNQLLLESSQAMILFRAQLHDATIAYNRLTDMLLETIKSSDADNDVNIAALLNLSTRTDALYHNPVRIISELRNSNPDLGPSKQGNDLHPNLELLKGFPLFSSFPRDVMEQVSLASYELRRREGQIIITKGEEGAEMFFIVSGTVAVVVDGKELSLLTTPVFFGELGVLFTFKRTATIIAKSDCVLAVVTKQKLDKIIEMADPAVQMIMEEFSTNKETWWKQQQYVQAQEKFGAEFVNDIAKKDIRELEIFSDSPDSFIDALAMTITCLVFKAEEYIIELNDDADAMYFVLSGLVEVVGSSGVVHAEIGAGSFFGEVGILLNMKRTASIRAKIESRLFKLAKSSLDMVVKDYPPVREKLEIAAQERFKLFEQRTLAAQKDTNVPDQFDIEVSEQALSKLSFFEGIESHVVSELALLMIRQTWEPSQMIITCGESGNSMFFLTVGSAQVITEFGEVVDMFEAPDAYFGEVAIIEQVPRTASVKCVTTCSTYELKKEDVKSAMRRYPIIAQRIKDTANMRLQNVSSVELPFLLLKAAANRAVIMYFAQYLMRNILA</sequence>
<dbReference type="CDD" id="cd00038">
    <property type="entry name" value="CAP_ED"/>
    <property type="match status" value="6"/>
</dbReference>
<evidence type="ECO:0000256" key="4">
    <source>
        <dbReference type="ARBA" id="ARBA00022989"/>
    </source>
</evidence>
<evidence type="ECO:0000256" key="8">
    <source>
        <dbReference type="ARBA" id="ARBA00023303"/>
    </source>
</evidence>
<dbReference type="InterPro" id="IPR014710">
    <property type="entry name" value="RmlC-like_jellyroll"/>
</dbReference>
<feature type="domain" description="Cyclic nucleotide-binding" evidence="9">
    <location>
        <begin position="183"/>
        <end position="283"/>
    </location>
</feature>
<dbReference type="STRING" id="246404.A0A507EU87"/>
<dbReference type="Gene3D" id="2.60.120.10">
    <property type="entry name" value="Jelly Rolls"/>
    <property type="match status" value="6"/>
</dbReference>
<dbReference type="InterPro" id="IPR050866">
    <property type="entry name" value="CNG_cation_channel"/>
</dbReference>
<evidence type="ECO:0000256" key="5">
    <source>
        <dbReference type="ARBA" id="ARBA00023065"/>
    </source>
</evidence>
<feature type="domain" description="Cyclic nucleotide-binding" evidence="9">
    <location>
        <begin position="903"/>
        <end position="1019"/>
    </location>
</feature>
<dbReference type="SUPFAM" id="SSF51206">
    <property type="entry name" value="cAMP-binding domain-like"/>
    <property type="match status" value="6"/>
</dbReference>
<evidence type="ECO:0000256" key="2">
    <source>
        <dbReference type="ARBA" id="ARBA00022448"/>
    </source>
</evidence>
<dbReference type="GO" id="GO:0005221">
    <property type="term" value="F:intracellularly cyclic nucleotide-activated monoatomic cation channel activity"/>
    <property type="evidence" value="ECO:0007669"/>
    <property type="project" value="InterPro"/>
</dbReference>
<protein>
    <recommendedName>
        <fullName evidence="9">Cyclic nucleotide-binding domain-containing protein</fullName>
    </recommendedName>
</protein>
<keyword evidence="2" id="KW-0813">Transport</keyword>
<dbReference type="PROSITE" id="PS00889">
    <property type="entry name" value="CNMP_BINDING_2"/>
    <property type="match status" value="5"/>
</dbReference>
<dbReference type="PANTHER" id="PTHR45638:SF11">
    <property type="entry name" value="CYCLIC NUCLEOTIDE-GATED CATION CHANNEL SUBUNIT A"/>
    <property type="match status" value="1"/>
</dbReference>
<dbReference type="SMART" id="SM00100">
    <property type="entry name" value="cNMP"/>
    <property type="match status" value="6"/>
</dbReference>
<proteinExistence type="predicted"/>
<evidence type="ECO:0000259" key="9">
    <source>
        <dbReference type="PROSITE" id="PS50042"/>
    </source>
</evidence>
<comment type="caution">
    <text evidence="10">The sequence shown here is derived from an EMBL/GenBank/DDBJ whole genome shotgun (WGS) entry which is preliminary data.</text>
</comment>
<accession>A0A507EU87</accession>
<evidence type="ECO:0000313" key="11">
    <source>
        <dbReference type="Proteomes" id="UP000320333"/>
    </source>
</evidence>
<evidence type="ECO:0000256" key="1">
    <source>
        <dbReference type="ARBA" id="ARBA00004141"/>
    </source>
</evidence>
<keyword evidence="6" id="KW-0472">Membrane</keyword>
<keyword evidence="3" id="KW-0812">Transmembrane</keyword>
<dbReference type="InterPro" id="IPR018488">
    <property type="entry name" value="cNMP-bd_CS"/>
</dbReference>
<evidence type="ECO:0000256" key="3">
    <source>
        <dbReference type="ARBA" id="ARBA00022692"/>
    </source>
</evidence>
<keyword evidence="8" id="KW-0407">Ion channel</keyword>
<dbReference type="InterPro" id="IPR000595">
    <property type="entry name" value="cNMP-bd_dom"/>
</dbReference>
<evidence type="ECO:0000256" key="7">
    <source>
        <dbReference type="ARBA" id="ARBA00023286"/>
    </source>
</evidence>
<dbReference type="AlphaFoldDB" id="A0A507EU87"/>
<feature type="domain" description="Cyclic nucleotide-binding" evidence="9">
    <location>
        <begin position="326"/>
        <end position="442"/>
    </location>
</feature>
<dbReference type="GO" id="GO:0016020">
    <property type="term" value="C:membrane"/>
    <property type="evidence" value="ECO:0007669"/>
    <property type="project" value="UniProtKB-SubCell"/>
</dbReference>
<dbReference type="InterPro" id="IPR018490">
    <property type="entry name" value="cNMP-bd_dom_sf"/>
</dbReference>
<feature type="domain" description="Cyclic nucleotide-binding" evidence="9">
    <location>
        <begin position="476"/>
        <end position="593"/>
    </location>
</feature>
<keyword evidence="11" id="KW-1185">Reference proteome</keyword>
<gene>
    <name evidence="10" type="ORF">CcCBS67573_g07502</name>
</gene>
<organism evidence="10 11">
    <name type="scientific">Chytriomyces confervae</name>
    <dbReference type="NCBI Taxonomy" id="246404"/>
    <lineage>
        <taxon>Eukaryota</taxon>
        <taxon>Fungi</taxon>
        <taxon>Fungi incertae sedis</taxon>
        <taxon>Chytridiomycota</taxon>
        <taxon>Chytridiomycota incertae sedis</taxon>
        <taxon>Chytridiomycetes</taxon>
        <taxon>Chytridiales</taxon>
        <taxon>Chytriomycetaceae</taxon>
        <taxon>Chytriomyces</taxon>
    </lineage>
</organism>
<name>A0A507EU87_9FUNG</name>
<dbReference type="Proteomes" id="UP000320333">
    <property type="component" value="Unassembled WGS sequence"/>
</dbReference>
<comment type="subcellular location">
    <subcellularLocation>
        <location evidence="1">Membrane</location>
        <topology evidence="1">Multi-pass membrane protein</topology>
    </subcellularLocation>
</comment>
<dbReference type="OrthoDB" id="421226at2759"/>
<reference evidence="10 11" key="1">
    <citation type="journal article" date="2019" name="Sci. Rep.">
        <title>Comparative genomics of chytrid fungi reveal insights into the obligate biotrophic and pathogenic lifestyle of Synchytrium endobioticum.</title>
        <authorList>
            <person name="van de Vossenberg B.T.L.H."/>
            <person name="Warris S."/>
            <person name="Nguyen H.D.T."/>
            <person name="van Gent-Pelzer M.P.E."/>
            <person name="Joly D.L."/>
            <person name="van de Geest H.C."/>
            <person name="Bonants P.J.M."/>
            <person name="Smith D.S."/>
            <person name="Levesque C.A."/>
            <person name="van der Lee T.A.J."/>
        </authorList>
    </citation>
    <scope>NUCLEOTIDE SEQUENCE [LARGE SCALE GENOMIC DNA]</scope>
    <source>
        <strain evidence="10 11">CBS 675.73</strain>
    </source>
</reference>
<feature type="domain" description="Cyclic nucleotide-binding" evidence="9">
    <location>
        <begin position="753"/>
        <end position="868"/>
    </location>
</feature>
<dbReference type="GO" id="GO:0044877">
    <property type="term" value="F:protein-containing complex binding"/>
    <property type="evidence" value="ECO:0007669"/>
    <property type="project" value="TreeGrafter"/>
</dbReference>
<keyword evidence="4" id="KW-1133">Transmembrane helix</keyword>
<dbReference type="PROSITE" id="PS00888">
    <property type="entry name" value="CNMP_BINDING_1"/>
    <property type="match status" value="3"/>
</dbReference>
<dbReference type="Pfam" id="PF00027">
    <property type="entry name" value="cNMP_binding"/>
    <property type="match status" value="6"/>
</dbReference>
<keyword evidence="7" id="KW-1071">Ligand-gated ion channel</keyword>
<dbReference type="PROSITE" id="PS50042">
    <property type="entry name" value="CNMP_BINDING_3"/>
    <property type="match status" value="6"/>
</dbReference>
<dbReference type="PANTHER" id="PTHR45638">
    <property type="entry name" value="CYCLIC NUCLEOTIDE-GATED CATION CHANNEL SUBUNIT A"/>
    <property type="match status" value="1"/>
</dbReference>
<dbReference type="EMBL" id="QEAP01000398">
    <property type="protein sequence ID" value="TPX67441.1"/>
    <property type="molecule type" value="Genomic_DNA"/>
</dbReference>